<dbReference type="InterPro" id="IPR039420">
    <property type="entry name" value="WalR-like"/>
</dbReference>
<evidence type="ECO:0000259" key="7">
    <source>
        <dbReference type="PROSITE" id="PS50110"/>
    </source>
</evidence>
<accession>A0ABT4B0S6</accession>
<evidence type="ECO:0000313" key="8">
    <source>
        <dbReference type="EMBL" id="MCY1140101.1"/>
    </source>
</evidence>
<keyword evidence="4" id="KW-0804">Transcription</keyword>
<comment type="caution">
    <text evidence="8">The sequence shown here is derived from an EMBL/GenBank/DDBJ whole genome shotgun (WGS) entry which is preliminary data.</text>
</comment>
<name>A0ABT4B0S6_9ACTN</name>
<evidence type="ECO:0000256" key="4">
    <source>
        <dbReference type="ARBA" id="ARBA00023163"/>
    </source>
</evidence>
<reference evidence="8" key="1">
    <citation type="submission" date="2022-11" db="EMBL/GenBank/DDBJ databases">
        <authorList>
            <person name="Somphong A."/>
            <person name="Phongsopitanun W."/>
        </authorList>
    </citation>
    <scope>NUCLEOTIDE SEQUENCE</scope>
    <source>
        <strain evidence="8">Pm04-4</strain>
    </source>
</reference>
<keyword evidence="1 5" id="KW-0597">Phosphoprotein</keyword>
<keyword evidence="9" id="KW-1185">Reference proteome</keyword>
<dbReference type="PANTHER" id="PTHR43214:SF24">
    <property type="entry name" value="TRANSCRIPTIONAL REGULATORY PROTEIN NARL-RELATED"/>
    <property type="match status" value="1"/>
</dbReference>
<feature type="domain" description="Response regulatory" evidence="7">
    <location>
        <begin position="3"/>
        <end position="119"/>
    </location>
</feature>
<dbReference type="PROSITE" id="PS50043">
    <property type="entry name" value="HTH_LUXR_2"/>
    <property type="match status" value="1"/>
</dbReference>
<dbReference type="SUPFAM" id="SSF46894">
    <property type="entry name" value="C-terminal effector domain of the bipartite response regulators"/>
    <property type="match status" value="1"/>
</dbReference>
<feature type="modified residue" description="4-aspartylphosphate" evidence="5">
    <location>
        <position position="54"/>
    </location>
</feature>
<dbReference type="InterPro" id="IPR000792">
    <property type="entry name" value="Tscrpt_reg_LuxR_C"/>
</dbReference>
<evidence type="ECO:0000256" key="3">
    <source>
        <dbReference type="ARBA" id="ARBA00023125"/>
    </source>
</evidence>
<protein>
    <submittedName>
        <fullName evidence="8">Response regulator transcription factor</fullName>
    </submittedName>
</protein>
<dbReference type="RefSeq" id="WP_267564245.1">
    <property type="nucleotide sequence ID" value="NZ_JAPNTZ010000006.1"/>
</dbReference>
<dbReference type="Pfam" id="PF00072">
    <property type="entry name" value="Response_reg"/>
    <property type="match status" value="1"/>
</dbReference>
<evidence type="ECO:0000256" key="1">
    <source>
        <dbReference type="ARBA" id="ARBA00022553"/>
    </source>
</evidence>
<evidence type="ECO:0000259" key="6">
    <source>
        <dbReference type="PROSITE" id="PS50043"/>
    </source>
</evidence>
<dbReference type="InterPro" id="IPR001789">
    <property type="entry name" value="Sig_transdc_resp-reg_receiver"/>
</dbReference>
<dbReference type="InterPro" id="IPR058245">
    <property type="entry name" value="NreC/VraR/RcsB-like_REC"/>
</dbReference>
<feature type="domain" description="HTH luxR-type" evidence="6">
    <location>
        <begin position="146"/>
        <end position="211"/>
    </location>
</feature>
<evidence type="ECO:0000313" key="9">
    <source>
        <dbReference type="Proteomes" id="UP001151002"/>
    </source>
</evidence>
<dbReference type="SMART" id="SM00421">
    <property type="entry name" value="HTH_LUXR"/>
    <property type="match status" value="1"/>
</dbReference>
<dbReference type="Proteomes" id="UP001151002">
    <property type="component" value="Unassembled WGS sequence"/>
</dbReference>
<dbReference type="Pfam" id="PF00196">
    <property type="entry name" value="GerE"/>
    <property type="match status" value="1"/>
</dbReference>
<dbReference type="PROSITE" id="PS50110">
    <property type="entry name" value="RESPONSE_REGULATORY"/>
    <property type="match status" value="1"/>
</dbReference>
<evidence type="ECO:0000256" key="2">
    <source>
        <dbReference type="ARBA" id="ARBA00023015"/>
    </source>
</evidence>
<dbReference type="InterPro" id="IPR016032">
    <property type="entry name" value="Sig_transdc_resp-reg_C-effctor"/>
</dbReference>
<proteinExistence type="predicted"/>
<dbReference type="SUPFAM" id="SSF52172">
    <property type="entry name" value="CheY-like"/>
    <property type="match status" value="1"/>
</dbReference>
<dbReference type="CDD" id="cd17535">
    <property type="entry name" value="REC_NarL-like"/>
    <property type="match status" value="1"/>
</dbReference>
<dbReference type="CDD" id="cd06170">
    <property type="entry name" value="LuxR_C_like"/>
    <property type="match status" value="1"/>
</dbReference>
<dbReference type="SMART" id="SM00448">
    <property type="entry name" value="REC"/>
    <property type="match status" value="1"/>
</dbReference>
<keyword evidence="2" id="KW-0805">Transcription regulation</keyword>
<dbReference type="Gene3D" id="3.40.50.2300">
    <property type="match status" value="1"/>
</dbReference>
<gene>
    <name evidence="8" type="ORF">OWR29_19025</name>
</gene>
<evidence type="ECO:0000256" key="5">
    <source>
        <dbReference type="PROSITE-ProRule" id="PRU00169"/>
    </source>
</evidence>
<dbReference type="PRINTS" id="PR00038">
    <property type="entry name" value="HTHLUXR"/>
</dbReference>
<keyword evidence="3" id="KW-0238">DNA-binding</keyword>
<dbReference type="PANTHER" id="PTHR43214">
    <property type="entry name" value="TWO-COMPONENT RESPONSE REGULATOR"/>
    <property type="match status" value="1"/>
</dbReference>
<sequence>MIRVLIADDQELVRAGFAMIVDSRDDLEVVGEAGDGVEAVALAGSLRPDVVLMDVRMPRMDGIEATRQLAATGNPARVVILTTFDLDEPVFAALRAGASGFLLKDTRPDDLAAAIRVVARGEALLAPTVTRRLLDRFAGELPGGAPPPALDALSEREIEVLILVARALSNDEIAERLTLSRATVKTHLSAILFKLGLRDRVQAAVLAYECGLVRPGTAPPRG</sequence>
<organism evidence="8 9">
    <name type="scientific">Paractinoplanes pyxinae</name>
    <dbReference type="NCBI Taxonomy" id="2997416"/>
    <lineage>
        <taxon>Bacteria</taxon>
        <taxon>Bacillati</taxon>
        <taxon>Actinomycetota</taxon>
        <taxon>Actinomycetes</taxon>
        <taxon>Micromonosporales</taxon>
        <taxon>Micromonosporaceae</taxon>
        <taxon>Paractinoplanes</taxon>
    </lineage>
</organism>
<dbReference type="EMBL" id="JAPNTZ010000006">
    <property type="protein sequence ID" value="MCY1140101.1"/>
    <property type="molecule type" value="Genomic_DNA"/>
</dbReference>
<dbReference type="InterPro" id="IPR011006">
    <property type="entry name" value="CheY-like_superfamily"/>
</dbReference>